<sequence>MAPPPAKKRKLSTSADDEHSTSASEQMTATTRFIDLVRSFVPELSESSPVFTRLAEQSLAPSFSSTDASLSAPPVSGSIDDTQAASTAAGIAHPLVRPDQATHDAIAQRARNIGGGVNLEQLVPGVGRYAWLTPYDREMARRMGVTDPSTITLTRSRRDAVFTSAHGPGTDPSVIWYSDRAFLNPPQQPSEPGHWEYQTPDAQEWAATQVGGSEDHGMPAWPSASDVWDLRQRLLTRGAFNITHDMALVFVPDEQPDDRSLADGEVEVDVGEVDRVFRYDPTNGDGPGGENGQTGDPDTFYHDWIRFEDGTTIVCDRVTAKNGNSQPHLFRAYGENGWGTYPRSSGFDWNNAASIKALKAWREQRLRRYSGLKRTEARPDYSARDLKWLGESKWSRVIDDFAKKGSVVASKRQTLKEQMDDEGKVVTAEEQRRIVKEEKREKEMAERKKREEKRVNKSKGSKVMPAYSMVIKKGGRGCPVTVGQKWGDDDKIDGGEDREDDAEEDAQ</sequence>
<organism evidence="2 3">
    <name type="scientific">Cryoendolithus antarcticus</name>
    <dbReference type="NCBI Taxonomy" id="1507870"/>
    <lineage>
        <taxon>Eukaryota</taxon>
        <taxon>Fungi</taxon>
        <taxon>Dikarya</taxon>
        <taxon>Ascomycota</taxon>
        <taxon>Pezizomycotina</taxon>
        <taxon>Dothideomycetes</taxon>
        <taxon>Dothideomycetidae</taxon>
        <taxon>Cladosporiales</taxon>
        <taxon>Cladosporiaceae</taxon>
        <taxon>Cryoendolithus</taxon>
    </lineage>
</organism>
<evidence type="ECO:0000256" key="1">
    <source>
        <dbReference type="SAM" id="MobiDB-lite"/>
    </source>
</evidence>
<feature type="region of interest" description="Disordered" evidence="1">
    <location>
        <begin position="278"/>
        <end position="297"/>
    </location>
</feature>
<evidence type="ECO:0000313" key="2">
    <source>
        <dbReference type="EMBL" id="OQO05947.1"/>
    </source>
</evidence>
<comment type="caution">
    <text evidence="2">The sequence shown here is derived from an EMBL/GenBank/DDBJ whole genome shotgun (WGS) entry which is preliminary data.</text>
</comment>
<dbReference type="Proteomes" id="UP000192596">
    <property type="component" value="Unassembled WGS sequence"/>
</dbReference>
<dbReference type="AlphaFoldDB" id="A0A1V8T3F3"/>
<feature type="region of interest" description="Disordered" evidence="1">
    <location>
        <begin position="1"/>
        <end position="28"/>
    </location>
</feature>
<name>A0A1V8T3F3_9PEZI</name>
<dbReference type="InParanoid" id="A0A1V8T3F3"/>
<accession>A0A1V8T3F3</accession>
<evidence type="ECO:0000313" key="3">
    <source>
        <dbReference type="Proteomes" id="UP000192596"/>
    </source>
</evidence>
<feature type="compositionally biased region" description="Basic and acidic residues" evidence="1">
    <location>
        <begin position="437"/>
        <end position="455"/>
    </location>
</feature>
<feature type="compositionally biased region" description="Basic residues" evidence="1">
    <location>
        <begin position="1"/>
        <end position="11"/>
    </location>
</feature>
<feature type="compositionally biased region" description="Acidic residues" evidence="1">
    <location>
        <begin position="496"/>
        <end position="507"/>
    </location>
</feature>
<feature type="region of interest" description="Disordered" evidence="1">
    <location>
        <begin position="437"/>
        <end position="507"/>
    </location>
</feature>
<proteinExistence type="predicted"/>
<feature type="compositionally biased region" description="Basic and acidic residues" evidence="1">
    <location>
        <begin position="486"/>
        <end position="495"/>
    </location>
</feature>
<reference evidence="3" key="1">
    <citation type="submission" date="2017-03" db="EMBL/GenBank/DDBJ databases">
        <title>Genomes of endolithic fungi from Antarctica.</title>
        <authorList>
            <person name="Coleine C."/>
            <person name="Masonjones S."/>
            <person name="Stajich J.E."/>
        </authorList>
    </citation>
    <scope>NUCLEOTIDE SEQUENCE [LARGE SCALE GENOMIC DNA]</scope>
    <source>
        <strain evidence="3">CCFEE 5527</strain>
    </source>
</reference>
<dbReference type="EMBL" id="NAJO01000018">
    <property type="protein sequence ID" value="OQO05947.1"/>
    <property type="molecule type" value="Genomic_DNA"/>
</dbReference>
<keyword evidence="3" id="KW-1185">Reference proteome</keyword>
<gene>
    <name evidence="2" type="ORF">B0A48_10043</name>
</gene>
<protein>
    <submittedName>
        <fullName evidence="2">Uncharacterized protein</fullName>
    </submittedName>
</protein>